<feature type="domain" description="XPG-I" evidence="14">
    <location>
        <begin position="137"/>
        <end position="206"/>
    </location>
</feature>
<dbReference type="FunFam" id="3.40.50.1010:FF:000025">
    <property type="entry name" value="DNA repair protein RAD2"/>
    <property type="match status" value="1"/>
</dbReference>
<dbReference type="RefSeq" id="XP_007410331.1">
    <property type="nucleotide sequence ID" value="XM_007410269.1"/>
</dbReference>
<dbReference type="Gene3D" id="1.10.150.20">
    <property type="entry name" value="5' to 3' exonuclease, C-terminal subdomain"/>
    <property type="match status" value="1"/>
</dbReference>
<dbReference type="PROSITE" id="PS00841">
    <property type="entry name" value="XPG_1"/>
    <property type="match status" value="1"/>
</dbReference>
<dbReference type="GO" id="GO:0005634">
    <property type="term" value="C:nucleus"/>
    <property type="evidence" value="ECO:0007669"/>
    <property type="project" value="UniProtKB-SubCell"/>
</dbReference>
<sequence length="288" mass="32869">GLWTLITPVARPIKLETMGNKKLAIDSSIWLYQFQNAMRDREGRGLTNAHILGFLRRISKLLYYGIKPVFVFDGGAPVLKKQTIVEHLYFSSIFKLDDMRHQVDAEVNKLKDQRVKDRRDADDVNLQMSKDIQSMLRLFGIPYVISPMEAEAQCAELLKKGLVDGIITDDSDVFLFGGTRVYKNMFNQNKFVECYLMNDLEKELGLSRQRLIQLAYLLGSDYTEGLAGVGPVTAMEILSEFDDEHLTVAGLDSLINFKRWWMKVQVGKDSEQESGTAFRKKFVSAFFA</sequence>
<keyword evidence="7" id="KW-0227">DNA damage</keyword>
<dbReference type="GeneID" id="18927534"/>
<dbReference type="SUPFAM" id="SSF47807">
    <property type="entry name" value="5' to 3' exonuclease, C-terminal subdomain"/>
    <property type="match status" value="1"/>
</dbReference>
<evidence type="ECO:0000256" key="7">
    <source>
        <dbReference type="ARBA" id="ARBA00022763"/>
    </source>
</evidence>
<dbReference type="PRINTS" id="PR00853">
    <property type="entry name" value="XPGRADSUPER"/>
</dbReference>
<evidence type="ECO:0000313" key="17">
    <source>
        <dbReference type="Proteomes" id="UP000001072"/>
    </source>
</evidence>
<evidence type="ECO:0008006" key="18">
    <source>
        <dbReference type="Google" id="ProtNLM"/>
    </source>
</evidence>
<dbReference type="InterPro" id="IPR008918">
    <property type="entry name" value="HhH2"/>
</dbReference>
<keyword evidence="6" id="KW-0255">Endonuclease</keyword>
<evidence type="ECO:0000259" key="15">
    <source>
        <dbReference type="SMART" id="SM00485"/>
    </source>
</evidence>
<feature type="domain" description="XPG N-terminal" evidence="15">
    <location>
        <begin position="1"/>
        <end position="94"/>
    </location>
</feature>
<evidence type="ECO:0000256" key="9">
    <source>
        <dbReference type="ARBA" id="ARBA00022842"/>
    </source>
</evidence>
<dbReference type="FunFam" id="1.10.150.20:FF:000030">
    <property type="entry name" value="Flap endonuclease GEN-like 1"/>
    <property type="match status" value="1"/>
</dbReference>
<evidence type="ECO:0000256" key="1">
    <source>
        <dbReference type="ARBA" id="ARBA00001946"/>
    </source>
</evidence>
<evidence type="ECO:0000256" key="11">
    <source>
        <dbReference type="ARBA" id="ARBA00023242"/>
    </source>
</evidence>
<keyword evidence="4" id="KW-0540">Nuclease</keyword>
<evidence type="ECO:0000256" key="2">
    <source>
        <dbReference type="ARBA" id="ARBA00004123"/>
    </source>
</evidence>
<evidence type="ECO:0000259" key="14">
    <source>
        <dbReference type="SMART" id="SM00484"/>
    </source>
</evidence>
<dbReference type="EMBL" id="GL883108">
    <property type="protein sequence ID" value="EGG06497.1"/>
    <property type="molecule type" value="Genomic_DNA"/>
</dbReference>
<comment type="similarity">
    <text evidence="3">Belongs to the XPG/RAD2 endonuclease family. XPG subfamily.</text>
</comment>
<evidence type="ECO:0000256" key="6">
    <source>
        <dbReference type="ARBA" id="ARBA00022759"/>
    </source>
</evidence>
<evidence type="ECO:0000256" key="8">
    <source>
        <dbReference type="ARBA" id="ARBA00022801"/>
    </source>
</evidence>
<dbReference type="CDD" id="cd09868">
    <property type="entry name" value="PIN_XPG_RAD2"/>
    <property type="match status" value="1"/>
</dbReference>
<dbReference type="InterPro" id="IPR006085">
    <property type="entry name" value="XPG_DNA_repair_N"/>
</dbReference>
<name>F4RMC4_MELLP</name>
<keyword evidence="11" id="KW-0539">Nucleus</keyword>
<evidence type="ECO:0000256" key="3">
    <source>
        <dbReference type="ARBA" id="ARBA00005283"/>
    </source>
</evidence>
<dbReference type="HOGENOM" id="CLU_082853_0_0_1"/>
<reference evidence="17" key="1">
    <citation type="journal article" date="2011" name="Proc. Natl. Acad. Sci. U.S.A.">
        <title>Obligate biotrophy features unraveled by the genomic analysis of rust fungi.</title>
        <authorList>
            <person name="Duplessis S."/>
            <person name="Cuomo C.A."/>
            <person name="Lin Y.-C."/>
            <person name="Aerts A."/>
            <person name="Tisserant E."/>
            <person name="Veneault-Fourrey C."/>
            <person name="Joly D.L."/>
            <person name="Hacquard S."/>
            <person name="Amselem J."/>
            <person name="Cantarel B.L."/>
            <person name="Chiu R."/>
            <person name="Coutinho P.M."/>
            <person name="Feau N."/>
            <person name="Field M."/>
            <person name="Frey P."/>
            <person name="Gelhaye E."/>
            <person name="Goldberg J."/>
            <person name="Grabherr M.G."/>
            <person name="Kodira C.D."/>
            <person name="Kohler A."/>
            <person name="Kuees U."/>
            <person name="Lindquist E.A."/>
            <person name="Lucas S.M."/>
            <person name="Mago R."/>
            <person name="Mauceli E."/>
            <person name="Morin E."/>
            <person name="Murat C."/>
            <person name="Pangilinan J.L."/>
            <person name="Park R."/>
            <person name="Pearson M."/>
            <person name="Quesneville H."/>
            <person name="Rouhier N."/>
            <person name="Sakthikumar S."/>
            <person name="Salamov A.A."/>
            <person name="Schmutz J."/>
            <person name="Selles B."/>
            <person name="Shapiro H."/>
            <person name="Tanguay P."/>
            <person name="Tuskan G.A."/>
            <person name="Henrissat B."/>
            <person name="Van de Peer Y."/>
            <person name="Rouze P."/>
            <person name="Ellis J.G."/>
            <person name="Dodds P.N."/>
            <person name="Schein J.E."/>
            <person name="Zhong S."/>
            <person name="Hamelin R.C."/>
            <person name="Grigoriev I.V."/>
            <person name="Szabo L.J."/>
            <person name="Martin F."/>
        </authorList>
    </citation>
    <scope>NUCLEOTIDE SEQUENCE [LARGE SCALE GENOMIC DNA]</scope>
    <source>
        <strain evidence="17">98AG31 / pathotype 3-4-7</strain>
    </source>
</reference>
<dbReference type="OrthoDB" id="31113at2759"/>
<evidence type="ECO:0000256" key="12">
    <source>
        <dbReference type="ARBA" id="ARBA00038112"/>
    </source>
</evidence>
<keyword evidence="17" id="KW-1185">Reference proteome</keyword>
<dbReference type="STRING" id="747676.F4RMC4"/>
<organism evidence="17">
    <name type="scientific">Melampsora larici-populina (strain 98AG31 / pathotype 3-4-7)</name>
    <name type="common">Poplar leaf rust fungus</name>
    <dbReference type="NCBI Taxonomy" id="747676"/>
    <lineage>
        <taxon>Eukaryota</taxon>
        <taxon>Fungi</taxon>
        <taxon>Dikarya</taxon>
        <taxon>Basidiomycota</taxon>
        <taxon>Pucciniomycotina</taxon>
        <taxon>Pucciniomycetes</taxon>
        <taxon>Pucciniales</taxon>
        <taxon>Melampsoraceae</taxon>
        <taxon>Melampsora</taxon>
    </lineage>
</organism>
<evidence type="ECO:0000256" key="10">
    <source>
        <dbReference type="ARBA" id="ARBA00023204"/>
    </source>
</evidence>
<dbReference type="GO" id="GO:0046872">
    <property type="term" value="F:metal ion binding"/>
    <property type="evidence" value="ECO:0007669"/>
    <property type="project" value="UniProtKB-KW"/>
</dbReference>
<dbReference type="SMART" id="SM00279">
    <property type="entry name" value="HhH2"/>
    <property type="match status" value="1"/>
</dbReference>
<dbReference type="InterPro" id="IPR006084">
    <property type="entry name" value="XPG/Rad2"/>
</dbReference>
<keyword evidence="8" id="KW-0378">Hydrolase</keyword>
<feature type="non-terminal residue" evidence="16">
    <location>
        <position position="1"/>
    </location>
</feature>
<dbReference type="Pfam" id="PF00867">
    <property type="entry name" value="XPG_I"/>
    <property type="match status" value="1"/>
</dbReference>
<dbReference type="SMART" id="SM00484">
    <property type="entry name" value="XPGI"/>
    <property type="match status" value="1"/>
</dbReference>
<dbReference type="Pfam" id="PF00752">
    <property type="entry name" value="XPG_N"/>
    <property type="match status" value="1"/>
</dbReference>
<comment type="cofactor">
    <cofactor evidence="1">
        <name>Mg(2+)</name>
        <dbReference type="ChEBI" id="CHEBI:18420"/>
    </cofactor>
</comment>
<dbReference type="InterPro" id="IPR036279">
    <property type="entry name" value="5-3_exonuclease_C_sf"/>
</dbReference>
<comment type="function">
    <text evidence="13">Single-stranded DNA endonuclease involved in excision repair of DNA damaged with UV light, bulky adducts, or cross-linking agents. Essential for the incision step of excision-repair.</text>
</comment>
<proteinExistence type="inferred from homology"/>
<comment type="similarity">
    <text evidence="12">Belongs to the XPG/RAD2 endonuclease family. GEN subfamily.</text>
</comment>
<dbReference type="SUPFAM" id="SSF88723">
    <property type="entry name" value="PIN domain-like"/>
    <property type="match status" value="1"/>
</dbReference>
<dbReference type="GO" id="GO:0048256">
    <property type="term" value="F:flap endonuclease activity"/>
    <property type="evidence" value="ECO:0007669"/>
    <property type="project" value="UniProtKB-ARBA"/>
</dbReference>
<comment type="subcellular location">
    <subcellularLocation>
        <location evidence="2">Nucleus</location>
    </subcellularLocation>
</comment>
<dbReference type="PANTHER" id="PTHR16171:SF7">
    <property type="entry name" value="DNA REPAIR PROTEIN RAD2"/>
    <property type="match status" value="1"/>
</dbReference>
<keyword evidence="9" id="KW-0460">Magnesium</keyword>
<dbReference type="Proteomes" id="UP000001072">
    <property type="component" value="Unassembled WGS sequence"/>
</dbReference>
<evidence type="ECO:0000256" key="5">
    <source>
        <dbReference type="ARBA" id="ARBA00022723"/>
    </source>
</evidence>
<dbReference type="PANTHER" id="PTHR16171">
    <property type="entry name" value="DNA REPAIR PROTEIN COMPLEMENTING XP-G CELLS-RELATED"/>
    <property type="match status" value="1"/>
</dbReference>
<dbReference type="InParanoid" id="F4RMC4"/>
<dbReference type="SMART" id="SM00485">
    <property type="entry name" value="XPGN"/>
    <property type="match status" value="1"/>
</dbReference>
<dbReference type="KEGG" id="mlr:MELLADRAFT_36164"/>
<protein>
    <recommendedName>
        <fullName evidence="18">XPG-I domain-containing protein</fullName>
    </recommendedName>
</protein>
<dbReference type="Gene3D" id="3.40.50.1010">
    <property type="entry name" value="5'-nuclease"/>
    <property type="match status" value="1"/>
</dbReference>
<dbReference type="InterPro" id="IPR019974">
    <property type="entry name" value="XPG_CS"/>
</dbReference>
<accession>F4RMC4</accession>
<dbReference type="VEuPathDB" id="FungiDB:MELLADRAFT_36164"/>
<keyword evidence="5" id="KW-0479">Metal-binding</keyword>
<dbReference type="AlphaFoldDB" id="F4RMC4"/>
<dbReference type="InterPro" id="IPR006086">
    <property type="entry name" value="XPG-I_dom"/>
</dbReference>
<dbReference type="eggNOG" id="KOG2520">
    <property type="taxonomic scope" value="Eukaryota"/>
</dbReference>
<keyword evidence="10" id="KW-0234">DNA repair</keyword>
<dbReference type="InterPro" id="IPR029060">
    <property type="entry name" value="PIN-like_dom_sf"/>
</dbReference>
<evidence type="ECO:0000256" key="13">
    <source>
        <dbReference type="ARBA" id="ARBA00053135"/>
    </source>
</evidence>
<dbReference type="GO" id="GO:0003697">
    <property type="term" value="F:single-stranded DNA binding"/>
    <property type="evidence" value="ECO:0007669"/>
    <property type="project" value="TreeGrafter"/>
</dbReference>
<gene>
    <name evidence="16" type="ORF">MELLADRAFT_36164</name>
</gene>
<dbReference type="GO" id="GO:0006289">
    <property type="term" value="P:nucleotide-excision repair"/>
    <property type="evidence" value="ECO:0007669"/>
    <property type="project" value="UniProtKB-ARBA"/>
</dbReference>
<evidence type="ECO:0000256" key="4">
    <source>
        <dbReference type="ARBA" id="ARBA00022722"/>
    </source>
</evidence>
<evidence type="ECO:0000313" key="16">
    <source>
        <dbReference type="EMBL" id="EGG06497.1"/>
    </source>
</evidence>